<dbReference type="EMBL" id="BAABHJ010000017">
    <property type="protein sequence ID" value="GAA4611387.1"/>
    <property type="molecule type" value="Genomic_DNA"/>
</dbReference>
<evidence type="ECO:0000256" key="1">
    <source>
        <dbReference type="ARBA" id="ARBA00005163"/>
    </source>
</evidence>
<dbReference type="PANTHER" id="PTHR11739">
    <property type="entry name" value="CITRATE SYNTHASE"/>
    <property type="match status" value="1"/>
</dbReference>
<evidence type="ECO:0000256" key="2">
    <source>
        <dbReference type="ARBA" id="ARBA00010566"/>
    </source>
</evidence>
<dbReference type="Gene3D" id="1.10.230.10">
    <property type="entry name" value="Cytochrome P450-Terp, domain 2"/>
    <property type="match status" value="1"/>
</dbReference>
<comment type="similarity">
    <text evidence="2">Belongs to the citrate synthase family.</text>
</comment>
<evidence type="ECO:0000256" key="3">
    <source>
        <dbReference type="ARBA" id="ARBA00012972"/>
    </source>
</evidence>
<proteinExistence type="inferred from homology"/>
<keyword evidence="7" id="KW-1185">Reference proteome</keyword>
<dbReference type="InterPro" id="IPR036969">
    <property type="entry name" value="Citrate_synthase_sf"/>
</dbReference>
<feature type="domain" description="Helix-turn-helix" evidence="5">
    <location>
        <begin position="10"/>
        <end position="59"/>
    </location>
</feature>
<comment type="caution">
    <text evidence="6">The sequence shown here is derived from an EMBL/GenBank/DDBJ whole genome shotgun (WGS) entry which is preliminary data.</text>
</comment>
<dbReference type="InterPro" id="IPR002020">
    <property type="entry name" value="Citrate_synthase"/>
</dbReference>
<dbReference type="InterPro" id="IPR016142">
    <property type="entry name" value="Citrate_synth-like_lrg_a-sub"/>
</dbReference>
<evidence type="ECO:0000259" key="5">
    <source>
        <dbReference type="Pfam" id="PF12728"/>
    </source>
</evidence>
<evidence type="ECO:0000256" key="4">
    <source>
        <dbReference type="ARBA" id="ARBA00022679"/>
    </source>
</evidence>
<dbReference type="SUPFAM" id="SSF48256">
    <property type="entry name" value="Citrate synthase"/>
    <property type="match status" value="1"/>
</dbReference>
<dbReference type="Pfam" id="PF00285">
    <property type="entry name" value="Citrate_synt"/>
    <property type="match status" value="1"/>
</dbReference>
<dbReference type="Gene3D" id="1.10.580.10">
    <property type="entry name" value="Citrate Synthase, domain 1"/>
    <property type="match status" value="1"/>
</dbReference>
<dbReference type="Gene3D" id="1.10.1660.10">
    <property type="match status" value="1"/>
</dbReference>
<comment type="pathway">
    <text evidence="1">Carbohydrate metabolism; tricarboxylic acid cycle.</text>
</comment>
<sequence length="425" mass="44138">MTEAAGEWIDAARAAERLGVKPATLYAYVSRGVLRRRRAPDGRRSLFDPAEIEELARRGRPRRPPGASELVIESRITALGDDRPYYRGRDALGLASSHAFEAVAEWLWSGADPAPDGPRWRSRPEAVAVARAAQSGLPEETLPLDRLQVIAAALAAADPLRLVLDPPAVIAVGRQLIAGMVDALPAVAGGGESPEATAAPRPPEAIVAHRPAESSIAARLWPRLTSAEPRPPAIRALNAALVLLADHELAASTLAARVAASVRADPYAVVTAGLGAAGGGLHGGASLGAEALLAEIGAPGRAARVIGERLRRGERVPGFGGVVYQARDGRAGCLLDLVRAAAPGHERLAVAEAVLAEARSRGLPGVNIDFALATLGAATGMGRGVGEAIFAVARTAGWLAHALEEYARGTPLRPRAIYTGPPRGR</sequence>
<dbReference type="EC" id="2.3.3.16" evidence="3"/>
<dbReference type="PRINTS" id="PR00143">
    <property type="entry name" value="CITRTSNTHASE"/>
</dbReference>
<dbReference type="InterPro" id="IPR016143">
    <property type="entry name" value="Citrate_synth-like_sm_a-sub"/>
</dbReference>
<evidence type="ECO:0000313" key="6">
    <source>
        <dbReference type="EMBL" id="GAA4611387.1"/>
    </source>
</evidence>
<accession>A0ABP8TPY2</accession>
<organism evidence="6 7">
    <name type="scientific">Actinoallomurus liliacearum</name>
    <dbReference type="NCBI Taxonomy" id="1080073"/>
    <lineage>
        <taxon>Bacteria</taxon>
        <taxon>Bacillati</taxon>
        <taxon>Actinomycetota</taxon>
        <taxon>Actinomycetes</taxon>
        <taxon>Streptosporangiales</taxon>
        <taxon>Thermomonosporaceae</taxon>
        <taxon>Actinoallomurus</taxon>
    </lineage>
</organism>
<dbReference type="Proteomes" id="UP001500212">
    <property type="component" value="Unassembled WGS sequence"/>
</dbReference>
<gene>
    <name evidence="6" type="ORF">GCM10023195_48160</name>
</gene>
<reference evidence="7" key="1">
    <citation type="journal article" date="2019" name="Int. J. Syst. Evol. Microbiol.">
        <title>The Global Catalogue of Microorganisms (GCM) 10K type strain sequencing project: providing services to taxonomists for standard genome sequencing and annotation.</title>
        <authorList>
            <consortium name="The Broad Institute Genomics Platform"/>
            <consortium name="The Broad Institute Genome Sequencing Center for Infectious Disease"/>
            <person name="Wu L."/>
            <person name="Ma J."/>
        </authorList>
    </citation>
    <scope>NUCLEOTIDE SEQUENCE [LARGE SCALE GENOMIC DNA]</scope>
    <source>
        <strain evidence="7">JCM 17938</strain>
    </source>
</reference>
<dbReference type="RefSeq" id="WP_345358546.1">
    <property type="nucleotide sequence ID" value="NZ_BAABHJ010000017.1"/>
</dbReference>
<name>A0ABP8TPY2_9ACTN</name>
<evidence type="ECO:0000313" key="7">
    <source>
        <dbReference type="Proteomes" id="UP001500212"/>
    </source>
</evidence>
<dbReference type="PANTHER" id="PTHR11739:SF4">
    <property type="entry name" value="CITRATE SYNTHASE, PEROXISOMAL"/>
    <property type="match status" value="1"/>
</dbReference>
<protein>
    <recommendedName>
        <fullName evidence="3">citrate synthase (unknown stereospecificity)</fullName>
        <ecNumber evidence="3">2.3.3.16</ecNumber>
    </recommendedName>
</protein>
<dbReference type="InterPro" id="IPR041657">
    <property type="entry name" value="HTH_17"/>
</dbReference>
<dbReference type="InterPro" id="IPR009061">
    <property type="entry name" value="DNA-bd_dom_put_sf"/>
</dbReference>
<dbReference type="Pfam" id="PF12728">
    <property type="entry name" value="HTH_17"/>
    <property type="match status" value="1"/>
</dbReference>
<dbReference type="SUPFAM" id="SSF46955">
    <property type="entry name" value="Putative DNA-binding domain"/>
    <property type="match status" value="1"/>
</dbReference>
<keyword evidence="4" id="KW-0808">Transferase</keyword>